<protein>
    <recommendedName>
        <fullName evidence="3">Tail terminator</fullName>
    </recommendedName>
</protein>
<accession>A0A229NZM3</accession>
<evidence type="ECO:0008006" key="3">
    <source>
        <dbReference type="Google" id="ProtNLM"/>
    </source>
</evidence>
<dbReference type="EMBL" id="NMUQ01000001">
    <property type="protein sequence ID" value="OXM15221.1"/>
    <property type="molecule type" value="Genomic_DNA"/>
</dbReference>
<dbReference type="Pfam" id="PF20765">
    <property type="entry name" value="Phage_tail_terminator_8"/>
    <property type="match status" value="1"/>
</dbReference>
<comment type="caution">
    <text evidence="1">The sequence shown here is derived from an EMBL/GenBank/DDBJ whole genome shotgun (WGS) entry which is preliminary data.</text>
</comment>
<evidence type="ECO:0000313" key="2">
    <source>
        <dbReference type="Proteomes" id="UP000215145"/>
    </source>
</evidence>
<reference evidence="1 2" key="1">
    <citation type="submission" date="2017-07" db="EMBL/GenBank/DDBJ databases">
        <title>Paenibacillus herberti R33 genome sequencing and assembly.</title>
        <authorList>
            <person name="Su W."/>
        </authorList>
    </citation>
    <scope>NUCLEOTIDE SEQUENCE [LARGE SCALE GENOMIC DNA]</scope>
    <source>
        <strain evidence="1 2">R33</strain>
    </source>
</reference>
<dbReference type="AlphaFoldDB" id="A0A229NZM3"/>
<dbReference type="Proteomes" id="UP000215145">
    <property type="component" value="Unassembled WGS sequence"/>
</dbReference>
<sequence>MDMTAAVAALLREEYPECVVLTGEPGAGGSTPKPFIELRELSGSRQSMLGRRYRRQALLVLRYVPAEAPSPTPENAVSGMTDRLYSLMVSVALPGGGLLKGSGMSHERVDGTLLFKWGAAYDGIEVGQEPPLMRSLQEEVVTNG</sequence>
<name>A0A229NZM3_9BACL</name>
<organism evidence="1 2">
    <name type="scientific">Paenibacillus herberti</name>
    <dbReference type="NCBI Taxonomy" id="1619309"/>
    <lineage>
        <taxon>Bacteria</taxon>
        <taxon>Bacillati</taxon>
        <taxon>Bacillota</taxon>
        <taxon>Bacilli</taxon>
        <taxon>Bacillales</taxon>
        <taxon>Paenibacillaceae</taxon>
        <taxon>Paenibacillus</taxon>
    </lineage>
</organism>
<evidence type="ECO:0000313" key="1">
    <source>
        <dbReference type="EMBL" id="OXM15221.1"/>
    </source>
</evidence>
<proteinExistence type="predicted"/>
<dbReference type="RefSeq" id="WP_089522057.1">
    <property type="nucleotide sequence ID" value="NZ_NMUQ01000001.1"/>
</dbReference>
<dbReference type="OrthoDB" id="2063617at2"/>
<dbReference type="InterPro" id="IPR049254">
    <property type="entry name" value="Phage_tail_terminator"/>
</dbReference>
<gene>
    <name evidence="1" type="ORF">CGZ75_00275</name>
</gene>
<keyword evidence="2" id="KW-1185">Reference proteome</keyword>